<dbReference type="InterPro" id="IPR014327">
    <property type="entry name" value="RNA_pol_sigma70_bacteroid"/>
</dbReference>
<feature type="domain" description="RNA polymerase sigma-70 region 2" evidence="5">
    <location>
        <begin position="11"/>
        <end position="74"/>
    </location>
</feature>
<evidence type="ECO:0000313" key="7">
    <source>
        <dbReference type="EMBL" id="BDD07585.1"/>
    </source>
</evidence>
<dbReference type="PANTHER" id="PTHR43133:SF46">
    <property type="entry name" value="RNA POLYMERASE SIGMA-70 FACTOR ECF SUBFAMILY"/>
    <property type="match status" value="1"/>
</dbReference>
<reference evidence="7 8" key="1">
    <citation type="submission" date="2021-12" db="EMBL/GenBank/DDBJ databases">
        <title>Genome sequencing of bacteria with rrn-lacking chromosome and rrn-plasmid.</title>
        <authorList>
            <person name="Anda M."/>
            <person name="Iwasaki W."/>
        </authorList>
    </citation>
    <scope>NUCLEOTIDE SEQUENCE [LARGE SCALE GENOMIC DNA]</scope>
    <source>
        <strain evidence="7 8">DSM 100852</strain>
    </source>
</reference>
<gene>
    <name evidence="7" type="ORF">FUAX_00170</name>
</gene>
<keyword evidence="8" id="KW-1185">Reference proteome</keyword>
<evidence type="ECO:0000313" key="8">
    <source>
        <dbReference type="Proteomes" id="UP001348817"/>
    </source>
</evidence>
<evidence type="ECO:0000256" key="3">
    <source>
        <dbReference type="ARBA" id="ARBA00023082"/>
    </source>
</evidence>
<dbReference type="KEGG" id="fax:FUAX_00170"/>
<sequence>MDSAMFRQLFSTHFTDLCLYTLQFVKSPNVAEDIVQESFILLWEKSEKENIEYPKPYLFRITQNKALQYLRASKKNTLPLEEESLANILSPEQALIQEDEFRILEELLDQVPLKSRRMFEMSRTLNMKYTEIATELGVSVKTVEKHISKVLNFLIDGLEKRDIHLRIFFKSSRKQLPKDEVTGLLLAGATLGQFLFDVGG</sequence>
<dbReference type="PANTHER" id="PTHR43133">
    <property type="entry name" value="RNA POLYMERASE ECF-TYPE SIGMA FACTO"/>
    <property type="match status" value="1"/>
</dbReference>
<dbReference type="GO" id="GO:0006352">
    <property type="term" value="P:DNA-templated transcription initiation"/>
    <property type="evidence" value="ECO:0007669"/>
    <property type="project" value="InterPro"/>
</dbReference>
<dbReference type="NCBIfam" id="TIGR02985">
    <property type="entry name" value="Sig70_bacteroi1"/>
    <property type="match status" value="1"/>
</dbReference>
<dbReference type="Gene3D" id="1.10.10.10">
    <property type="entry name" value="Winged helix-like DNA-binding domain superfamily/Winged helix DNA-binding domain"/>
    <property type="match status" value="1"/>
</dbReference>
<evidence type="ECO:0000256" key="1">
    <source>
        <dbReference type="ARBA" id="ARBA00010641"/>
    </source>
</evidence>
<name>A0AAU9D9P5_9BACT</name>
<dbReference type="GO" id="GO:0016987">
    <property type="term" value="F:sigma factor activity"/>
    <property type="evidence" value="ECO:0007669"/>
    <property type="project" value="UniProtKB-KW"/>
</dbReference>
<proteinExistence type="inferred from homology"/>
<dbReference type="Gene3D" id="1.10.1740.10">
    <property type="match status" value="1"/>
</dbReference>
<dbReference type="RefSeq" id="WP_338392903.1">
    <property type="nucleotide sequence ID" value="NZ_AP025314.1"/>
</dbReference>
<dbReference type="Pfam" id="PF04542">
    <property type="entry name" value="Sigma70_r2"/>
    <property type="match status" value="1"/>
</dbReference>
<dbReference type="InterPro" id="IPR014284">
    <property type="entry name" value="RNA_pol_sigma-70_dom"/>
</dbReference>
<comment type="similarity">
    <text evidence="1">Belongs to the sigma-70 factor family. ECF subfamily.</text>
</comment>
<dbReference type="Proteomes" id="UP001348817">
    <property type="component" value="Chromosome"/>
</dbReference>
<dbReference type="SUPFAM" id="SSF88659">
    <property type="entry name" value="Sigma3 and sigma4 domains of RNA polymerase sigma factors"/>
    <property type="match status" value="1"/>
</dbReference>
<evidence type="ECO:0000256" key="2">
    <source>
        <dbReference type="ARBA" id="ARBA00023015"/>
    </source>
</evidence>
<keyword evidence="4" id="KW-0804">Transcription</keyword>
<dbReference type="InterPro" id="IPR039425">
    <property type="entry name" value="RNA_pol_sigma-70-like"/>
</dbReference>
<organism evidence="7 8">
    <name type="scientific">Fulvitalea axinellae</name>
    <dbReference type="NCBI Taxonomy" id="1182444"/>
    <lineage>
        <taxon>Bacteria</taxon>
        <taxon>Pseudomonadati</taxon>
        <taxon>Bacteroidota</taxon>
        <taxon>Cytophagia</taxon>
        <taxon>Cytophagales</taxon>
        <taxon>Persicobacteraceae</taxon>
        <taxon>Fulvitalea</taxon>
    </lineage>
</organism>
<protein>
    <submittedName>
        <fullName evidence="7">RNA polymerase sigma-70 factor</fullName>
    </submittedName>
</protein>
<dbReference type="InterPro" id="IPR013325">
    <property type="entry name" value="RNA_pol_sigma_r2"/>
</dbReference>
<feature type="domain" description="RNA polymerase sigma factor 70 region 4 type 2" evidence="6">
    <location>
        <begin position="102"/>
        <end position="151"/>
    </location>
</feature>
<evidence type="ECO:0000259" key="6">
    <source>
        <dbReference type="Pfam" id="PF08281"/>
    </source>
</evidence>
<dbReference type="InterPro" id="IPR007627">
    <property type="entry name" value="RNA_pol_sigma70_r2"/>
</dbReference>
<dbReference type="GO" id="GO:0003677">
    <property type="term" value="F:DNA binding"/>
    <property type="evidence" value="ECO:0007669"/>
    <property type="project" value="InterPro"/>
</dbReference>
<keyword evidence="2" id="KW-0805">Transcription regulation</keyword>
<dbReference type="InterPro" id="IPR013324">
    <property type="entry name" value="RNA_pol_sigma_r3/r4-like"/>
</dbReference>
<dbReference type="EMBL" id="AP025314">
    <property type="protein sequence ID" value="BDD07585.1"/>
    <property type="molecule type" value="Genomic_DNA"/>
</dbReference>
<dbReference type="AlphaFoldDB" id="A0AAU9D9P5"/>
<dbReference type="InterPro" id="IPR013249">
    <property type="entry name" value="RNA_pol_sigma70_r4_t2"/>
</dbReference>
<evidence type="ECO:0000259" key="5">
    <source>
        <dbReference type="Pfam" id="PF04542"/>
    </source>
</evidence>
<dbReference type="NCBIfam" id="TIGR02937">
    <property type="entry name" value="sigma70-ECF"/>
    <property type="match status" value="1"/>
</dbReference>
<dbReference type="Pfam" id="PF08281">
    <property type="entry name" value="Sigma70_r4_2"/>
    <property type="match status" value="1"/>
</dbReference>
<accession>A0AAU9D9P5</accession>
<keyword evidence="3" id="KW-0731">Sigma factor</keyword>
<evidence type="ECO:0000256" key="4">
    <source>
        <dbReference type="ARBA" id="ARBA00023163"/>
    </source>
</evidence>
<dbReference type="SUPFAM" id="SSF88946">
    <property type="entry name" value="Sigma2 domain of RNA polymerase sigma factors"/>
    <property type="match status" value="1"/>
</dbReference>
<dbReference type="InterPro" id="IPR036388">
    <property type="entry name" value="WH-like_DNA-bd_sf"/>
</dbReference>